<gene>
    <name evidence="2" type="ORF">BDV33DRAFT_172898</name>
</gene>
<accession>A0A5N6EQR1</accession>
<feature type="transmembrane region" description="Helical" evidence="1">
    <location>
        <begin position="66"/>
        <end position="85"/>
    </location>
</feature>
<protein>
    <submittedName>
        <fullName evidence="2">Uncharacterized protein</fullName>
    </submittedName>
</protein>
<evidence type="ECO:0000313" key="3">
    <source>
        <dbReference type="Proteomes" id="UP000326799"/>
    </source>
</evidence>
<keyword evidence="1" id="KW-1133">Transmembrane helix</keyword>
<dbReference type="Proteomes" id="UP000326799">
    <property type="component" value="Unassembled WGS sequence"/>
</dbReference>
<keyword evidence="1" id="KW-0812">Transmembrane</keyword>
<evidence type="ECO:0000313" key="2">
    <source>
        <dbReference type="EMBL" id="KAB8219951.1"/>
    </source>
</evidence>
<dbReference type="AlphaFoldDB" id="A0A5N6EQR1"/>
<dbReference type="EMBL" id="ML733433">
    <property type="protein sequence ID" value="KAB8219951.1"/>
    <property type="molecule type" value="Genomic_DNA"/>
</dbReference>
<name>A0A5N6EQR1_9EURO</name>
<sequence length="113" mass="12635">MPIGLCSLYLRSLQSKFMSHSRSRLWPSPVNICGPCTMIHNANYFTCPPAEEMSHLCSGIVMRHCLFVHLLVIFVILFSSAVFGFPPSSGLLGFAGNHRTTFPGFVVWQIDCR</sequence>
<organism evidence="2 3">
    <name type="scientific">Aspergillus novoparasiticus</name>
    <dbReference type="NCBI Taxonomy" id="986946"/>
    <lineage>
        <taxon>Eukaryota</taxon>
        <taxon>Fungi</taxon>
        <taxon>Dikarya</taxon>
        <taxon>Ascomycota</taxon>
        <taxon>Pezizomycotina</taxon>
        <taxon>Eurotiomycetes</taxon>
        <taxon>Eurotiomycetidae</taxon>
        <taxon>Eurotiales</taxon>
        <taxon>Aspergillaceae</taxon>
        <taxon>Aspergillus</taxon>
        <taxon>Aspergillus subgen. Circumdati</taxon>
    </lineage>
</organism>
<evidence type="ECO:0000256" key="1">
    <source>
        <dbReference type="SAM" id="Phobius"/>
    </source>
</evidence>
<reference evidence="2 3" key="1">
    <citation type="submission" date="2019-04" db="EMBL/GenBank/DDBJ databases">
        <title>Fungal friends and foes A comparative genomics study of 23 Aspergillus species from section Flavi.</title>
        <authorList>
            <consortium name="DOE Joint Genome Institute"/>
            <person name="Kjaerbolling I."/>
            <person name="Vesth T.C."/>
            <person name="Frisvad J.C."/>
            <person name="Nybo J.L."/>
            <person name="Theobald S."/>
            <person name="Kildgaard S."/>
            <person name="Petersen T.I."/>
            <person name="Kuo A."/>
            <person name="Sato A."/>
            <person name="Lyhne E.K."/>
            <person name="Kogle M.E."/>
            <person name="Wiebenga A."/>
            <person name="Kun R.S."/>
            <person name="Lubbers R.J."/>
            <person name="Makela M.R."/>
            <person name="Barry K."/>
            <person name="Chovatia M."/>
            <person name="Clum A."/>
            <person name="Daum C."/>
            <person name="Haridas S."/>
            <person name="He G."/>
            <person name="LaButti K."/>
            <person name="Lipzen A."/>
            <person name="Mondo S."/>
            <person name="Pangilinan J."/>
            <person name="Riley R."/>
            <person name="Salamov A."/>
            <person name="Simmons B.A."/>
            <person name="Magnuson J.K."/>
            <person name="Henrissat B."/>
            <person name="Mortensen U.H."/>
            <person name="Larsen T.O."/>
            <person name="De vries R.P."/>
            <person name="Grigoriev I.V."/>
            <person name="Machida M."/>
            <person name="Baker S.E."/>
            <person name="Andersen M.R."/>
        </authorList>
    </citation>
    <scope>NUCLEOTIDE SEQUENCE [LARGE SCALE GENOMIC DNA]</scope>
    <source>
        <strain evidence="2 3">CBS 126849</strain>
    </source>
</reference>
<keyword evidence="3" id="KW-1185">Reference proteome</keyword>
<keyword evidence="1" id="KW-0472">Membrane</keyword>
<proteinExistence type="predicted"/>